<dbReference type="Pfam" id="PF00892">
    <property type="entry name" value="EamA"/>
    <property type="match status" value="2"/>
</dbReference>
<sequence>MSKKHAVGAVLLWSTVASAFKVSLRYLTPFQLLFYASLTSLILFGVLYSREFSPRKENLRSAYLGLINPFLYYTVLFSAYDRLPAQEAQALNYTWPLMLVLLSIPLLGRKPRMRTVLGLFIGFLGAIVVATKGNLTGLNFSDPLGVILGLGSAVIWASYWLLNLRDERPLVEKMFWNFLFGFACVSGLLLFSGEFVVPPLEGLAGAIYVGLFEMGVTFLLWYRAVEGDMAFASNLAYLVPFLSLLFISIVVGERIVPATVLGLAMIVGGIIIGRENGRGPARRDHEL</sequence>
<reference evidence="3 4" key="1">
    <citation type="submission" date="2016-03" db="EMBL/GenBank/DDBJ databases">
        <title>Complete genome sequence of Thermococcus profundus strain DT5432.</title>
        <authorList>
            <person name="Oger P.M."/>
        </authorList>
    </citation>
    <scope>NUCLEOTIDE SEQUENCE [LARGE SCALE GENOMIC DNA]</scope>
    <source>
        <strain evidence="3 4">DT 5432</strain>
    </source>
</reference>
<organism evidence="3 4">
    <name type="scientific">Thermococcus profundus</name>
    <dbReference type="NCBI Taxonomy" id="49899"/>
    <lineage>
        <taxon>Archaea</taxon>
        <taxon>Methanobacteriati</taxon>
        <taxon>Methanobacteriota</taxon>
        <taxon>Thermococci</taxon>
        <taxon>Thermococcales</taxon>
        <taxon>Thermococcaceae</taxon>
        <taxon>Thermococcus</taxon>
    </lineage>
</organism>
<dbReference type="GO" id="GO:0016020">
    <property type="term" value="C:membrane"/>
    <property type="evidence" value="ECO:0007669"/>
    <property type="project" value="InterPro"/>
</dbReference>
<gene>
    <name evidence="3" type="ORF">A3L09_10320</name>
</gene>
<evidence type="ECO:0000256" key="1">
    <source>
        <dbReference type="SAM" id="Phobius"/>
    </source>
</evidence>
<feature type="domain" description="EamA" evidence="2">
    <location>
        <begin position="6"/>
        <end position="130"/>
    </location>
</feature>
<feature type="transmembrane region" description="Helical" evidence="1">
    <location>
        <begin position="143"/>
        <end position="162"/>
    </location>
</feature>
<feature type="transmembrane region" description="Helical" evidence="1">
    <location>
        <begin position="61"/>
        <end position="80"/>
    </location>
</feature>
<feature type="transmembrane region" description="Helical" evidence="1">
    <location>
        <begin position="115"/>
        <end position="131"/>
    </location>
</feature>
<keyword evidence="4" id="KW-1185">Reference proteome</keyword>
<name>A0A2Z2MDH7_THEPR</name>
<proteinExistence type="predicted"/>
<feature type="transmembrane region" description="Helical" evidence="1">
    <location>
        <begin position="229"/>
        <end position="249"/>
    </location>
</feature>
<keyword evidence="1" id="KW-0472">Membrane</keyword>
<dbReference type="GeneID" id="33320814"/>
<evidence type="ECO:0000313" key="3">
    <source>
        <dbReference type="EMBL" id="ASJ03623.1"/>
    </source>
</evidence>
<dbReference type="OrthoDB" id="26019at2157"/>
<dbReference type="InterPro" id="IPR000620">
    <property type="entry name" value="EamA_dom"/>
</dbReference>
<evidence type="ECO:0000313" key="4">
    <source>
        <dbReference type="Proteomes" id="UP000250179"/>
    </source>
</evidence>
<dbReference type="RefSeq" id="WP_088858881.1">
    <property type="nucleotide sequence ID" value="NZ_CP014862.1"/>
</dbReference>
<keyword evidence="1" id="KW-0812">Transmembrane</keyword>
<evidence type="ECO:0000259" key="2">
    <source>
        <dbReference type="Pfam" id="PF00892"/>
    </source>
</evidence>
<dbReference type="InterPro" id="IPR037185">
    <property type="entry name" value="EmrE-like"/>
</dbReference>
<dbReference type="SUPFAM" id="SSF103481">
    <property type="entry name" value="Multidrug resistance efflux transporter EmrE"/>
    <property type="match status" value="2"/>
</dbReference>
<keyword evidence="1" id="KW-1133">Transmembrane helix</keyword>
<feature type="transmembrane region" description="Helical" evidence="1">
    <location>
        <begin position="174"/>
        <end position="191"/>
    </location>
</feature>
<feature type="transmembrane region" description="Helical" evidence="1">
    <location>
        <begin position="255"/>
        <end position="273"/>
    </location>
</feature>
<dbReference type="Proteomes" id="UP000250179">
    <property type="component" value="Chromosome"/>
</dbReference>
<dbReference type="EMBL" id="CP014862">
    <property type="protein sequence ID" value="ASJ03623.1"/>
    <property type="molecule type" value="Genomic_DNA"/>
</dbReference>
<feature type="transmembrane region" description="Helical" evidence="1">
    <location>
        <begin position="203"/>
        <end position="222"/>
    </location>
</feature>
<feature type="transmembrane region" description="Helical" evidence="1">
    <location>
        <begin position="92"/>
        <end position="108"/>
    </location>
</feature>
<feature type="domain" description="EamA" evidence="2">
    <location>
        <begin position="144"/>
        <end position="272"/>
    </location>
</feature>
<feature type="transmembrane region" description="Helical" evidence="1">
    <location>
        <begin position="29"/>
        <end position="49"/>
    </location>
</feature>
<dbReference type="PANTHER" id="PTHR22911:SF137">
    <property type="entry name" value="SOLUTE CARRIER FAMILY 35 MEMBER G2-RELATED"/>
    <property type="match status" value="1"/>
</dbReference>
<dbReference type="AlphaFoldDB" id="A0A2Z2MDH7"/>
<dbReference type="PANTHER" id="PTHR22911">
    <property type="entry name" value="ACYL-MALONYL CONDENSING ENZYME-RELATED"/>
    <property type="match status" value="1"/>
</dbReference>
<accession>A0A2Z2MDH7</accession>
<dbReference type="KEGG" id="tprf:A3L09_10320"/>
<protein>
    <submittedName>
        <fullName evidence="3">Permease</fullName>
    </submittedName>
</protein>